<dbReference type="AlphaFoldDB" id="A0A1S3HHJ1"/>
<dbReference type="Proteomes" id="UP000085678">
    <property type="component" value="Unplaced"/>
</dbReference>
<dbReference type="OrthoDB" id="823504at2759"/>
<evidence type="ECO:0000313" key="8">
    <source>
        <dbReference type="Proteomes" id="UP000085678"/>
    </source>
</evidence>
<accession>A0A1S3HHJ1</accession>
<dbReference type="GeneID" id="106155292"/>
<dbReference type="RefSeq" id="XP_013385493.1">
    <property type="nucleotide sequence ID" value="XM_013530039.2"/>
</dbReference>
<dbReference type="FunFam" id="1.10.640.10:FF:000003">
    <property type="entry name" value="chorion peroxidase"/>
    <property type="match status" value="1"/>
</dbReference>
<feature type="signal peptide" evidence="7">
    <location>
        <begin position="1"/>
        <end position="19"/>
    </location>
</feature>
<dbReference type="KEGG" id="lak:106155292"/>
<feature type="compositionally biased region" description="Acidic residues" evidence="6">
    <location>
        <begin position="131"/>
        <end position="148"/>
    </location>
</feature>
<dbReference type="Pfam" id="PF03098">
    <property type="entry name" value="An_peroxidase"/>
    <property type="match status" value="2"/>
</dbReference>
<evidence type="ECO:0000256" key="6">
    <source>
        <dbReference type="SAM" id="MobiDB-lite"/>
    </source>
</evidence>
<dbReference type="GO" id="GO:0046872">
    <property type="term" value="F:metal ion binding"/>
    <property type="evidence" value="ECO:0007669"/>
    <property type="project" value="UniProtKB-KW"/>
</dbReference>
<dbReference type="GO" id="GO:0006979">
    <property type="term" value="P:response to oxidative stress"/>
    <property type="evidence" value="ECO:0007669"/>
    <property type="project" value="InterPro"/>
</dbReference>
<organism evidence="8 9">
    <name type="scientific">Lingula anatina</name>
    <name type="common">Brachiopod</name>
    <name type="synonym">Lingula unguis</name>
    <dbReference type="NCBI Taxonomy" id="7574"/>
    <lineage>
        <taxon>Eukaryota</taxon>
        <taxon>Metazoa</taxon>
        <taxon>Spiralia</taxon>
        <taxon>Lophotrochozoa</taxon>
        <taxon>Brachiopoda</taxon>
        <taxon>Linguliformea</taxon>
        <taxon>Lingulata</taxon>
        <taxon>Lingulida</taxon>
        <taxon>Linguloidea</taxon>
        <taxon>Lingulidae</taxon>
        <taxon>Lingula</taxon>
    </lineage>
</organism>
<keyword evidence="2" id="KW-0964">Secreted</keyword>
<sequence length="677" mass="76091">MGKLAVLLLFISLPLIIWAQQSNNRGHGAGQLKNEPGDSSTGPNFSILHKKSKDSKDSKDSQKGKDCTSAKDSRFRTADGTCNNLENKEWGSAGVAFDRLGPISYEDGIKKPRKFSVVFRRGKRDDHQQGDNDDNQQDDDDDDNLQDDDDVIFMGRRRRFKLPGPRAISLAIHTGNEPALDNRALSLMVMQWGQFLDHDITLTLPVTDENGDFIHCCPKMSNQSKACLPIKIDSSDPTFEEGCMSFVRSAPSEDSRELGYREQFNVNTAFIDASNVYGSGDQDFDRLRNFTGGLLKVSRAADSDRYLPWAETEEKKKLECQVREGKDVCFAAGDVRVNEQPGLTAMHTTWLYEHNRIARALSKLNPQWNDERLFQEARRILGAMMQHITYNEFLPIILGESGMTTYGLKVKPGAQRSTYNSAVNPTVVNEFSAAAYRFGHSLLQNFIPRFDQETDTDNLRLRDNFFCPFALLDSLQGGVKSIINGLLHTHPQKVDNKVTEEVTNHLFENTVAMPGFDLVSLNIQRGRDHGLPSYNTMREACGLEKATDFDGLQDLPERLRTLYQSVYRHVDDIDLWTAGVSEIPRNDGLLGPTFSCIIGQQFRRLKYGDRYFYQHSGETGLTEDQLLSIKGVLLSKVMCENTGITQVQKQALKAVGESNPYVDCNALPGLDLSPWKE</sequence>
<keyword evidence="8" id="KW-1185">Reference proteome</keyword>
<dbReference type="PANTHER" id="PTHR11475">
    <property type="entry name" value="OXIDASE/PEROXIDASE"/>
    <property type="match status" value="1"/>
</dbReference>
<evidence type="ECO:0000313" key="9">
    <source>
        <dbReference type="RefSeq" id="XP_013385492.1"/>
    </source>
</evidence>
<dbReference type="InterPro" id="IPR019791">
    <property type="entry name" value="Haem_peroxidase_animal"/>
</dbReference>
<keyword evidence="3 7" id="KW-0732">Signal</keyword>
<dbReference type="SUPFAM" id="SSF48113">
    <property type="entry name" value="Heme-dependent peroxidases"/>
    <property type="match status" value="2"/>
</dbReference>
<evidence type="ECO:0000256" key="7">
    <source>
        <dbReference type="SAM" id="SignalP"/>
    </source>
</evidence>
<evidence type="ECO:0000256" key="5">
    <source>
        <dbReference type="PIRSR" id="PIRSR619791-2"/>
    </source>
</evidence>
<comment type="subcellular location">
    <subcellularLocation>
        <location evidence="1">Secreted</location>
    </subcellularLocation>
</comment>
<dbReference type="PANTHER" id="PTHR11475:SF4">
    <property type="entry name" value="CHORION PEROXIDASE"/>
    <property type="match status" value="1"/>
</dbReference>
<feature type="chain" id="PRO_5014545736" evidence="7">
    <location>
        <begin position="20"/>
        <end position="677"/>
    </location>
</feature>
<gene>
    <name evidence="9 10" type="primary">LOC106155292</name>
</gene>
<name>A0A1S3HHJ1_LINAN</name>
<dbReference type="GO" id="GO:0005576">
    <property type="term" value="C:extracellular region"/>
    <property type="evidence" value="ECO:0007669"/>
    <property type="project" value="UniProtKB-SubCell"/>
</dbReference>
<keyword evidence="5" id="KW-0408">Iron</keyword>
<keyword evidence="9 10" id="KW-0575">Peroxidase</keyword>
<evidence type="ECO:0000256" key="4">
    <source>
        <dbReference type="ARBA" id="ARBA00023180"/>
    </source>
</evidence>
<dbReference type="PROSITE" id="PS50292">
    <property type="entry name" value="PEROXIDASE_3"/>
    <property type="match status" value="1"/>
</dbReference>
<keyword evidence="9 10" id="KW-0560">Oxidoreductase</keyword>
<evidence type="ECO:0000313" key="10">
    <source>
        <dbReference type="RefSeq" id="XP_013385493.1"/>
    </source>
</evidence>
<dbReference type="GO" id="GO:0004601">
    <property type="term" value="F:peroxidase activity"/>
    <property type="evidence" value="ECO:0007669"/>
    <property type="project" value="UniProtKB-KW"/>
</dbReference>
<protein>
    <submittedName>
        <fullName evidence="9 10">Chorion peroxidase</fullName>
    </submittedName>
</protein>
<feature type="binding site" description="axial binding residue" evidence="5">
    <location>
        <position position="440"/>
    </location>
    <ligand>
        <name>heme b</name>
        <dbReference type="ChEBI" id="CHEBI:60344"/>
    </ligand>
    <ligandPart>
        <name>Fe</name>
        <dbReference type="ChEBI" id="CHEBI:18248"/>
    </ligandPart>
</feature>
<dbReference type="InterPro" id="IPR037120">
    <property type="entry name" value="Haem_peroxidase_sf_animal"/>
</dbReference>
<dbReference type="RefSeq" id="XP_013385492.1">
    <property type="nucleotide sequence ID" value="XM_013530038.1"/>
</dbReference>
<evidence type="ECO:0000256" key="3">
    <source>
        <dbReference type="ARBA" id="ARBA00022729"/>
    </source>
</evidence>
<evidence type="ECO:0000256" key="2">
    <source>
        <dbReference type="ARBA" id="ARBA00022525"/>
    </source>
</evidence>
<feature type="region of interest" description="Disordered" evidence="6">
    <location>
        <begin position="26"/>
        <end position="83"/>
    </location>
</feature>
<dbReference type="Gene3D" id="1.10.640.10">
    <property type="entry name" value="Haem peroxidase domain superfamily, animal type"/>
    <property type="match status" value="1"/>
</dbReference>
<dbReference type="PRINTS" id="PR00457">
    <property type="entry name" value="ANPEROXIDASE"/>
</dbReference>
<dbReference type="CDD" id="cd09823">
    <property type="entry name" value="peroxinectin_like"/>
    <property type="match status" value="1"/>
</dbReference>
<dbReference type="GO" id="GO:0020037">
    <property type="term" value="F:heme binding"/>
    <property type="evidence" value="ECO:0007669"/>
    <property type="project" value="InterPro"/>
</dbReference>
<keyword evidence="4" id="KW-0325">Glycoprotein</keyword>
<feature type="compositionally biased region" description="Basic and acidic residues" evidence="6">
    <location>
        <begin position="54"/>
        <end position="77"/>
    </location>
</feature>
<feature type="region of interest" description="Disordered" evidence="6">
    <location>
        <begin position="121"/>
        <end position="148"/>
    </location>
</feature>
<keyword evidence="5" id="KW-0479">Metal-binding</keyword>
<reference evidence="9 10" key="1">
    <citation type="submission" date="2025-04" db="UniProtKB">
        <authorList>
            <consortium name="RefSeq"/>
        </authorList>
    </citation>
    <scope>IDENTIFICATION</scope>
    <source>
        <tissue evidence="9 10">Gonads</tissue>
    </source>
</reference>
<dbReference type="InterPro" id="IPR010255">
    <property type="entry name" value="Haem_peroxidase_sf"/>
</dbReference>
<proteinExistence type="predicted"/>
<evidence type="ECO:0000256" key="1">
    <source>
        <dbReference type="ARBA" id="ARBA00004613"/>
    </source>
</evidence>
<keyword evidence="5" id="KW-0349">Heme</keyword>